<dbReference type="EMBL" id="LAFY01000679">
    <property type="protein sequence ID" value="KJX96249.1"/>
    <property type="molecule type" value="Genomic_DNA"/>
</dbReference>
<feature type="domain" description="HAM1-like N-terminal" evidence="2">
    <location>
        <begin position="248"/>
        <end position="581"/>
    </location>
</feature>
<feature type="region of interest" description="Disordered" evidence="1">
    <location>
        <begin position="188"/>
        <end position="211"/>
    </location>
</feature>
<dbReference type="AlphaFoldDB" id="A0A0F4GFP5"/>
<feature type="region of interest" description="Disordered" evidence="1">
    <location>
        <begin position="1"/>
        <end position="23"/>
    </location>
</feature>
<reference evidence="3 4" key="1">
    <citation type="submission" date="2015-03" db="EMBL/GenBank/DDBJ databases">
        <title>RNA-seq based gene annotation and comparative genomics of four Zymoseptoria species reveal species-specific pathogenicity related genes and transposable element activity.</title>
        <authorList>
            <person name="Grandaubert J."/>
            <person name="Bhattacharyya A."/>
            <person name="Stukenbrock E.H."/>
        </authorList>
    </citation>
    <scope>NUCLEOTIDE SEQUENCE [LARGE SCALE GENOMIC DNA]</scope>
    <source>
        <strain evidence="3 4">Zb18110</strain>
    </source>
</reference>
<dbReference type="OrthoDB" id="5407957at2759"/>
<protein>
    <recommendedName>
        <fullName evidence="2">HAM1-like N-terminal domain-containing protein</fullName>
    </recommendedName>
</protein>
<dbReference type="Pfam" id="PF19343">
    <property type="entry name" value="HAM1_N"/>
    <property type="match status" value="1"/>
</dbReference>
<dbReference type="Gene3D" id="3.15.10.10">
    <property type="entry name" value="Bactericidal permeability-increasing protein, domain 1"/>
    <property type="match status" value="1"/>
</dbReference>
<evidence type="ECO:0000313" key="4">
    <source>
        <dbReference type="Proteomes" id="UP000033647"/>
    </source>
</evidence>
<dbReference type="PANTHER" id="PTHR31138">
    <property type="entry name" value="CHROMOSOME 19, WHOLE GENOME SHOTGUN SEQUENCE"/>
    <property type="match status" value="1"/>
</dbReference>
<evidence type="ECO:0000259" key="2">
    <source>
        <dbReference type="Pfam" id="PF19343"/>
    </source>
</evidence>
<dbReference type="Proteomes" id="UP000033647">
    <property type="component" value="Unassembled WGS sequence"/>
</dbReference>
<keyword evidence="4" id="KW-1185">Reference proteome</keyword>
<comment type="caution">
    <text evidence="3">The sequence shown here is derived from an EMBL/GenBank/DDBJ whole genome shotgun (WGS) entry which is preliminary data.</text>
</comment>
<accession>A0A0F4GFP5</accession>
<feature type="compositionally biased region" description="Basic and acidic residues" evidence="1">
    <location>
        <begin position="197"/>
        <end position="211"/>
    </location>
</feature>
<organism evidence="3 4">
    <name type="scientific">Zymoseptoria brevis</name>
    <dbReference type="NCBI Taxonomy" id="1047168"/>
    <lineage>
        <taxon>Eukaryota</taxon>
        <taxon>Fungi</taxon>
        <taxon>Dikarya</taxon>
        <taxon>Ascomycota</taxon>
        <taxon>Pezizomycotina</taxon>
        <taxon>Dothideomycetes</taxon>
        <taxon>Dothideomycetidae</taxon>
        <taxon>Mycosphaerellales</taxon>
        <taxon>Mycosphaerellaceae</taxon>
        <taxon>Zymoseptoria</taxon>
    </lineage>
</organism>
<dbReference type="InterPro" id="IPR045967">
    <property type="entry name" value="HAM1-like_N"/>
</dbReference>
<evidence type="ECO:0000256" key="1">
    <source>
        <dbReference type="SAM" id="MobiDB-lite"/>
    </source>
</evidence>
<dbReference type="STRING" id="1047168.A0A0F4GFP5"/>
<proteinExistence type="predicted"/>
<dbReference type="InterPro" id="IPR017943">
    <property type="entry name" value="Bactericidal_perm-incr_a/b_dom"/>
</dbReference>
<dbReference type="SUPFAM" id="SSF55394">
    <property type="entry name" value="Bactericidal permeability-increasing protein, BPI"/>
    <property type="match status" value="1"/>
</dbReference>
<dbReference type="GO" id="GO:0008289">
    <property type="term" value="F:lipid binding"/>
    <property type="evidence" value="ECO:0007669"/>
    <property type="project" value="InterPro"/>
</dbReference>
<dbReference type="PANTHER" id="PTHR31138:SF4">
    <property type="entry name" value="DUF5923 DOMAIN-CONTAINING PROTEIN"/>
    <property type="match status" value="1"/>
</dbReference>
<sequence>MSSCFGSRKKHNNGEREPLLPQYNDDTTLQAEVHQKLHTYQMFRAMSMGYMPSTEQAIVNLRTFLSSHVLNADNPDLSASGKRLVKQTRTLLQQFMDLLEHKNDKDQIQDLIWYLSKSKITVDVDDLTRRAQKSKAKADTQAAYQSLQTVGSLLLTNSDFRTFLADLNVVGREVFKDTAFAASTAAEEIGKQIEPSQEEKSTVAKPGADEKLKAPTKEELGEQVKDLSKVVGNGTADVAQTAVDSAQDKLQGDEGKTLVNRLKQAVLKLRQRNDYSESVSTLSLLIKRYAVIYSRAAERVTEVAAEDINENEALDQAMHNMWIFITSFGKKEDWKKCEELFKQVMSHKEKDPHFEEMMEETGNSLQKLLTDPDFLDNAQEKFGELKEKSEQVGTDSSLKKDIQHLVAQVERTLKGVLHDEDINNLIVTATRIFGILSPANQAANPDLLQDAIRVFAPLAIAAIQYIPIPRLEISTPEIDLLLENLIFEPGHTVNHTSFLPYRLKVETYNDFEIRKARARTATAMTNLMTIKLDGLSVKAEEIGFWLRAHKGLLRLADEGIASFALDERGIDIHIDVEIAKDRMEQILTLKDVRVHIHKLNYKLRQSKLSWFGWLFKPLLRPIIRKVMEKQLANALADFFHAANRELLFARERLRATRIADPKDLTTFFKAVAARLVPEDDPDLYTRVGFAQPGKGVFKNVYAPGSVVKLWEDEAVRARERVEDNEWNAGGWRNEIFDTHVRSMT</sequence>
<gene>
    <name evidence="3" type="ORF">TI39_contig687g00002</name>
</gene>
<evidence type="ECO:0000313" key="3">
    <source>
        <dbReference type="EMBL" id="KJX96249.1"/>
    </source>
</evidence>
<name>A0A0F4GFP5_9PEZI</name>